<evidence type="ECO:0000313" key="14">
    <source>
        <dbReference type="EMBL" id="OGN28832.1"/>
    </source>
</evidence>
<dbReference type="GO" id="GO:0004534">
    <property type="term" value="F:5'-3' RNA exonuclease activity"/>
    <property type="evidence" value="ECO:0007669"/>
    <property type="project" value="UniProtKB-UniRule"/>
</dbReference>
<feature type="binding site" evidence="12">
    <location>
        <position position="163"/>
    </location>
    <ligand>
        <name>Zn(2+)</name>
        <dbReference type="ChEBI" id="CHEBI:29105"/>
        <label>1</label>
        <note>catalytic</note>
    </ligand>
</feature>
<proteinExistence type="inferred from homology"/>
<feature type="active site" description="Proton acceptor" evidence="10">
    <location>
        <position position="368"/>
    </location>
</feature>
<evidence type="ECO:0000256" key="5">
    <source>
        <dbReference type="ARBA" id="ARBA00022801"/>
    </source>
</evidence>
<dbReference type="GO" id="GO:0003723">
    <property type="term" value="F:RNA binding"/>
    <property type="evidence" value="ECO:0007669"/>
    <property type="project" value="UniProtKB-UniRule"/>
</dbReference>
<dbReference type="STRING" id="1802701.A3A33_03505"/>
<feature type="domain" description="Metallo-beta-lactamase" evidence="13">
    <location>
        <begin position="18"/>
        <end position="215"/>
    </location>
</feature>
<evidence type="ECO:0000256" key="1">
    <source>
        <dbReference type="ARBA" id="ARBA00022490"/>
    </source>
</evidence>
<evidence type="ECO:0000256" key="9">
    <source>
        <dbReference type="HAMAP-Rule" id="MF_01491"/>
    </source>
</evidence>
<dbReference type="GO" id="GO:0004521">
    <property type="term" value="F:RNA endonuclease activity"/>
    <property type="evidence" value="ECO:0007669"/>
    <property type="project" value="UniProtKB-UniRule"/>
</dbReference>
<feature type="binding site" evidence="12">
    <location>
        <position position="73"/>
    </location>
    <ligand>
        <name>Zn(2+)</name>
        <dbReference type="ChEBI" id="CHEBI:29105"/>
        <label>1</label>
        <note>catalytic</note>
    </ligand>
</feature>
<dbReference type="Gene3D" id="3.10.20.580">
    <property type="match status" value="1"/>
</dbReference>
<feature type="binding site" evidence="12">
    <location>
        <position position="141"/>
    </location>
    <ligand>
        <name>Zn(2+)</name>
        <dbReference type="ChEBI" id="CHEBI:29105"/>
        <label>1</label>
        <note>catalytic</note>
    </ligand>
</feature>
<dbReference type="GO" id="GO:0005737">
    <property type="term" value="C:cytoplasm"/>
    <property type="evidence" value="ECO:0007669"/>
    <property type="project" value="UniProtKB-SubCell"/>
</dbReference>
<dbReference type="GO" id="GO:0006364">
    <property type="term" value="P:rRNA processing"/>
    <property type="evidence" value="ECO:0007669"/>
    <property type="project" value="UniProtKB-UniRule"/>
</dbReference>
<feature type="binding site" evidence="11">
    <location>
        <begin position="364"/>
        <end position="368"/>
    </location>
    <ligand>
        <name>substrate</name>
    </ligand>
</feature>
<comment type="cofactor">
    <cofactor evidence="12">
        <name>Ca(2+)</name>
        <dbReference type="ChEBI" id="CHEBI:29108"/>
    </cofactor>
    <text evidence="12">Binds 1 Ca(2+) cation per subunit. Seen in 1 crystal structure, it is not clear if it is physiologically important.</text>
</comment>
<protein>
    <recommendedName>
        <fullName evidence="9">Ribonuclease J</fullName>
        <shortName evidence="9">RNase J</shortName>
        <ecNumber evidence="9">3.1.-.-</ecNumber>
    </recommendedName>
</protein>
<keyword evidence="2 9" id="KW-0540">Nuclease</keyword>
<dbReference type="InterPro" id="IPR055132">
    <property type="entry name" value="RNase_J_b_CASP"/>
</dbReference>
<dbReference type="Pfam" id="PF17770">
    <property type="entry name" value="RNase_J_C"/>
    <property type="match status" value="1"/>
</dbReference>
<dbReference type="AlphaFoldDB" id="A0A1F8GTS3"/>
<dbReference type="HAMAP" id="MF_01491">
    <property type="entry name" value="RNase_J_bact"/>
    <property type="match status" value="1"/>
</dbReference>
<dbReference type="InterPro" id="IPR004613">
    <property type="entry name" value="RNase_J"/>
</dbReference>
<accession>A0A1F8GTS3</accession>
<dbReference type="Pfam" id="PF07521">
    <property type="entry name" value="RMMBL"/>
    <property type="match status" value="1"/>
</dbReference>
<organism evidence="14 15">
    <name type="scientific">Candidatus Yanofskybacteria bacterium RIFCSPLOWO2_01_FULL_49_25</name>
    <dbReference type="NCBI Taxonomy" id="1802701"/>
    <lineage>
        <taxon>Bacteria</taxon>
        <taxon>Candidatus Yanofskyibacteriota</taxon>
    </lineage>
</organism>
<evidence type="ECO:0000256" key="6">
    <source>
        <dbReference type="ARBA" id="ARBA00022833"/>
    </source>
</evidence>
<evidence type="ECO:0000256" key="10">
    <source>
        <dbReference type="PIRSR" id="PIRSR004803-1"/>
    </source>
</evidence>
<feature type="binding site" evidence="12">
    <location>
        <position position="75"/>
    </location>
    <ligand>
        <name>Zn(2+)</name>
        <dbReference type="ChEBI" id="CHEBI:29105"/>
        <label>1</label>
        <note>catalytic</note>
    </ligand>
</feature>
<keyword evidence="4 9" id="KW-0255">Endonuclease</keyword>
<dbReference type="InterPro" id="IPR001279">
    <property type="entry name" value="Metallo-B-lactamas"/>
</dbReference>
<keyword evidence="5 9" id="KW-0378">Hydrolase</keyword>
<feature type="binding site" evidence="12">
    <location>
        <position position="71"/>
    </location>
    <ligand>
        <name>Zn(2+)</name>
        <dbReference type="ChEBI" id="CHEBI:29105"/>
        <label>1</label>
        <note>catalytic</note>
    </ligand>
</feature>
<evidence type="ECO:0000256" key="7">
    <source>
        <dbReference type="ARBA" id="ARBA00022839"/>
    </source>
</evidence>
<dbReference type="PANTHER" id="PTHR43694:SF1">
    <property type="entry name" value="RIBONUCLEASE J"/>
    <property type="match status" value="1"/>
</dbReference>
<dbReference type="CDD" id="cd07714">
    <property type="entry name" value="RNaseJ_MBL-fold"/>
    <property type="match status" value="1"/>
</dbReference>
<evidence type="ECO:0000313" key="15">
    <source>
        <dbReference type="Proteomes" id="UP000179047"/>
    </source>
</evidence>
<feature type="binding site" evidence="12">
    <location>
        <position position="76"/>
    </location>
    <ligand>
        <name>Zn(2+)</name>
        <dbReference type="ChEBI" id="CHEBI:29105"/>
        <label>1</label>
        <note>catalytic</note>
    </ligand>
</feature>
<evidence type="ECO:0000259" key="13">
    <source>
        <dbReference type="SMART" id="SM00849"/>
    </source>
</evidence>
<evidence type="ECO:0000256" key="8">
    <source>
        <dbReference type="ARBA" id="ARBA00022884"/>
    </source>
</evidence>
<dbReference type="GO" id="GO:0008270">
    <property type="term" value="F:zinc ion binding"/>
    <property type="evidence" value="ECO:0007669"/>
    <property type="project" value="InterPro"/>
</dbReference>
<feature type="binding site" evidence="12">
    <location>
        <position position="48"/>
    </location>
    <ligand>
        <name>Ca(2+)</name>
        <dbReference type="ChEBI" id="CHEBI:29108"/>
    </ligand>
</feature>
<dbReference type="InterPro" id="IPR042173">
    <property type="entry name" value="RNase_J_2"/>
</dbReference>
<comment type="subunit">
    <text evidence="9">Homodimer, may be a subunit of the RNA degradosome.</text>
</comment>
<keyword evidence="7 9" id="KW-0269">Exonuclease</keyword>
<dbReference type="Pfam" id="PF00753">
    <property type="entry name" value="Lactamase_B"/>
    <property type="match status" value="1"/>
</dbReference>
<dbReference type="SMART" id="SM00849">
    <property type="entry name" value="Lactamase_B"/>
    <property type="match status" value="1"/>
</dbReference>
<reference evidence="14 15" key="1">
    <citation type="journal article" date="2016" name="Nat. Commun.">
        <title>Thousands of microbial genomes shed light on interconnected biogeochemical processes in an aquifer system.</title>
        <authorList>
            <person name="Anantharaman K."/>
            <person name="Brown C.T."/>
            <person name="Hug L.A."/>
            <person name="Sharon I."/>
            <person name="Castelle C.J."/>
            <person name="Probst A.J."/>
            <person name="Thomas B.C."/>
            <person name="Singh A."/>
            <person name="Wilkins M.J."/>
            <person name="Karaoz U."/>
            <person name="Brodie E.L."/>
            <person name="Williams K.H."/>
            <person name="Hubbard S.S."/>
            <person name="Banfield J.F."/>
        </authorList>
    </citation>
    <scope>NUCLEOTIDE SEQUENCE [LARGE SCALE GENOMIC DNA]</scope>
</reference>
<keyword evidence="3 12" id="KW-0479">Metal-binding</keyword>
<dbReference type="Pfam" id="PF22505">
    <property type="entry name" value="RNase_J_b_CASP"/>
    <property type="match status" value="1"/>
</dbReference>
<comment type="similarity">
    <text evidence="9">Belongs to the metallo-beta-lactamase superfamily. RNA-metabolizing metallo-beta-lactamase-like family. Bacterial RNase J subfamily.</text>
</comment>
<dbReference type="InterPro" id="IPR011108">
    <property type="entry name" value="RMMBL"/>
</dbReference>
<dbReference type="InterPro" id="IPR041636">
    <property type="entry name" value="RNase_J_C"/>
</dbReference>
<feature type="active site" description="Proton donor" evidence="10">
    <location>
        <position position="195"/>
    </location>
</feature>
<dbReference type="Gene3D" id="3.40.50.10710">
    <property type="entry name" value="Metallo-hydrolase/oxidoreductase"/>
    <property type="match status" value="1"/>
</dbReference>
<gene>
    <name evidence="9" type="primary">rnj</name>
    <name evidence="14" type="ORF">A3A33_03505</name>
</gene>
<feature type="binding site" evidence="12">
    <location>
        <position position="444"/>
    </location>
    <ligand>
        <name>Ca(2+)</name>
        <dbReference type="ChEBI" id="CHEBI:29108"/>
    </ligand>
</feature>
<dbReference type="Gene3D" id="3.60.15.10">
    <property type="entry name" value="Ribonuclease Z/Hydroxyacylglutathione hydrolase-like"/>
    <property type="match status" value="1"/>
</dbReference>
<evidence type="ECO:0000256" key="4">
    <source>
        <dbReference type="ARBA" id="ARBA00022759"/>
    </source>
</evidence>
<comment type="cofactor">
    <cofactor evidence="12">
        <name>Zn(2+)</name>
        <dbReference type="ChEBI" id="CHEBI:29105"/>
    </cofactor>
    <text evidence="12">Binds 2 Zn(2+) ions per subunit. It is not clear if Zn(2+) or Mg(2+) is physiologically important.</text>
</comment>
<dbReference type="EMBL" id="MGKP01000012">
    <property type="protein sequence ID" value="OGN28832.1"/>
    <property type="molecule type" value="Genomic_DNA"/>
</dbReference>
<evidence type="ECO:0000256" key="2">
    <source>
        <dbReference type="ARBA" id="ARBA00022722"/>
    </source>
</evidence>
<dbReference type="InterPro" id="IPR030854">
    <property type="entry name" value="RNase_J_bac"/>
</dbReference>
<comment type="caution">
    <text evidence="14">The sequence shown here is derived from an EMBL/GenBank/DDBJ whole genome shotgun (WGS) entry which is preliminary data.</text>
</comment>
<dbReference type="PANTHER" id="PTHR43694">
    <property type="entry name" value="RIBONUCLEASE J"/>
    <property type="match status" value="1"/>
</dbReference>
<keyword evidence="9" id="KW-0698">rRNA processing</keyword>
<dbReference type="InterPro" id="IPR036866">
    <property type="entry name" value="RibonucZ/Hydroxyglut_hydro"/>
</dbReference>
<feature type="binding site" evidence="12">
    <location>
        <position position="46"/>
    </location>
    <ligand>
        <name>Ca(2+)</name>
        <dbReference type="ChEBI" id="CHEBI:29108"/>
    </ligand>
</feature>
<comment type="subcellular location">
    <subcellularLocation>
        <location evidence="9">Cytoplasm</location>
    </subcellularLocation>
</comment>
<evidence type="ECO:0000256" key="12">
    <source>
        <dbReference type="PIRSR" id="PIRSR004803-3"/>
    </source>
</evidence>
<sequence length="555" mass="62830">MQQDSLKVLHLGGLGEVGRNMVVLEYKEDIVVVDAGFGFPEEDQPGIDYNLPNITYLEERKDRIRGLIVTHGHYDHIGALPYVITRLGNPTIYTSQLTAGIILKRHSEFPHLPNLDIAIVDDRDMIDLGTHFKVEFVHVNHNIPDDLALNIKTPVGSVFHTADFKFDPEPLNEKPTDIEYLKEIGDKGVVLILSDSTGAEKPGNSISERAINENLEEIFKQAKGRIITATYSSLINRIQQLITLSEKYGRKVAIDGYSMKSNVEILKELNQIRIKKDTQISIEQVDDFPAEQITIIGTGAQGEERAVMMRIASGEHRFVRLRQEDTVVFSSSVVPGNERTVQKLRDLLYRMGANVYHYQMMDIHTGGHALQEDLKRMIQYMRPKFFLPNHGYYSMMVTHAKLAQEEGIPKENCIVPDNGNIIHITPDEWWYDKKTAPVDNIMVDGLGVGDVGNVVIRDRQVLAEDGMFVIVALVDQKTSEVRGSPDIISRGFVYLKDNKELLGEVRKRVKILVKKHATHPINDADLKDAIREEVGLFLFQKTQRRPMILPVVIEI</sequence>
<dbReference type="NCBIfam" id="TIGR00649">
    <property type="entry name" value="MG423"/>
    <property type="match status" value="1"/>
</dbReference>
<keyword evidence="12" id="KW-0106">Calcium</keyword>
<dbReference type="PIRSF" id="PIRSF004803">
    <property type="entry name" value="RnjA"/>
    <property type="match status" value="1"/>
</dbReference>
<evidence type="ECO:0000256" key="11">
    <source>
        <dbReference type="PIRSR" id="PIRSR004803-2"/>
    </source>
</evidence>
<dbReference type="EC" id="3.1.-.-" evidence="9"/>
<keyword evidence="8 9" id="KW-0694">RNA-binding</keyword>
<comment type="function">
    <text evidence="9">An RNase that has 5'-3' exonuclease and possibly endonuclease activity. Involved in maturation of rRNA and in some organisms also mRNA maturation and/or decay.</text>
</comment>
<keyword evidence="6 12" id="KW-0862">Zinc</keyword>
<keyword evidence="1 9" id="KW-0963">Cytoplasm</keyword>
<name>A0A1F8GTS3_9BACT</name>
<dbReference type="Proteomes" id="UP000179047">
    <property type="component" value="Unassembled WGS sequence"/>
</dbReference>
<feature type="binding site" evidence="12">
    <location>
        <position position="390"/>
    </location>
    <ligand>
        <name>Zn(2+)</name>
        <dbReference type="ChEBI" id="CHEBI:29105"/>
        <label>2</label>
        <note>catalytic</note>
    </ligand>
</feature>
<evidence type="ECO:0000256" key="3">
    <source>
        <dbReference type="ARBA" id="ARBA00022723"/>
    </source>
</evidence>
<dbReference type="SUPFAM" id="SSF56281">
    <property type="entry name" value="Metallo-hydrolase/oxidoreductase"/>
    <property type="match status" value="1"/>
</dbReference>
<comment type="caution">
    <text evidence="9">Lacks conserved residue(s) required for the propagation of feature annotation.</text>
</comment>